<evidence type="ECO:0000313" key="1">
    <source>
        <dbReference type="EMBL" id="KII73288.1"/>
    </source>
</evidence>
<name>A0A0C2JV36_THEKT</name>
<evidence type="ECO:0000313" key="2">
    <source>
        <dbReference type="Proteomes" id="UP000031668"/>
    </source>
</evidence>
<keyword evidence="2" id="KW-1185">Reference proteome</keyword>
<dbReference type="EMBL" id="JWZT01000912">
    <property type="protein sequence ID" value="KII73288.1"/>
    <property type="molecule type" value="Genomic_DNA"/>
</dbReference>
<dbReference type="PANTHER" id="PTHR45913">
    <property type="entry name" value="EPM2A-INTERACTING PROTEIN 1"/>
    <property type="match status" value="1"/>
</dbReference>
<dbReference type="PANTHER" id="PTHR45913:SF19">
    <property type="entry name" value="LOW QUALITY PROTEIN: ZINC FINGER BED DOMAIN-CONTAINING PROTEIN 5-LIKE"/>
    <property type="match status" value="1"/>
</dbReference>
<organism evidence="1 2">
    <name type="scientific">Thelohanellus kitauei</name>
    <name type="common">Myxosporean</name>
    <dbReference type="NCBI Taxonomy" id="669202"/>
    <lineage>
        <taxon>Eukaryota</taxon>
        <taxon>Metazoa</taxon>
        <taxon>Cnidaria</taxon>
        <taxon>Myxozoa</taxon>
        <taxon>Myxosporea</taxon>
        <taxon>Bivalvulida</taxon>
        <taxon>Platysporina</taxon>
        <taxon>Myxobolidae</taxon>
        <taxon>Thelohanellus</taxon>
    </lineage>
</organism>
<protein>
    <submittedName>
        <fullName evidence="1">SCAN domain-containing protein 3</fullName>
    </submittedName>
</protein>
<dbReference type="OrthoDB" id="6144063at2759"/>
<dbReference type="Proteomes" id="UP000031668">
    <property type="component" value="Unassembled WGS sequence"/>
</dbReference>
<gene>
    <name evidence="1" type="ORF">RF11_15158</name>
</gene>
<sequence length="225" mass="25292">MKPAKLKRHFTSMHLELTSKPKEYFERQKEHYLKQKGKLILCTTLNEMVLRASYLVALRIARSKKPHTIAEELILPSAIDMCEVVLGREYSQKLKAIPLSDNTVSRRIVDMSEDVLSQLIARLQHSKFAIQLDERLASTQCVAVCTDGAAVMTGSKSGLVARSKQAAPHIVSTHCMIHREALAANNMNEDLADALSICIKIVNFVKAKPLNHRLFENMSRNGIRT</sequence>
<accession>A0A0C2JV36</accession>
<proteinExistence type="predicted"/>
<reference evidence="1 2" key="1">
    <citation type="journal article" date="2014" name="Genome Biol. Evol.">
        <title>The genome of the myxosporean Thelohanellus kitauei shows adaptations to nutrient acquisition within its fish host.</title>
        <authorList>
            <person name="Yang Y."/>
            <person name="Xiong J."/>
            <person name="Zhou Z."/>
            <person name="Huo F."/>
            <person name="Miao W."/>
            <person name="Ran C."/>
            <person name="Liu Y."/>
            <person name="Zhang J."/>
            <person name="Feng J."/>
            <person name="Wang M."/>
            <person name="Wang M."/>
            <person name="Wang L."/>
            <person name="Yao B."/>
        </authorList>
    </citation>
    <scope>NUCLEOTIDE SEQUENCE [LARGE SCALE GENOMIC DNA]</scope>
    <source>
        <strain evidence="1">Wuqing</strain>
    </source>
</reference>
<dbReference type="AlphaFoldDB" id="A0A0C2JV36"/>
<dbReference type="OMA" id="ANIEWEN"/>
<comment type="caution">
    <text evidence="1">The sequence shown here is derived from an EMBL/GenBank/DDBJ whole genome shotgun (WGS) entry which is preliminary data.</text>
</comment>